<dbReference type="AlphaFoldDB" id="A0A430SFM6"/>
<comment type="caution">
    <text evidence="1">The sequence shown here is derived from an EMBL/GenBank/DDBJ whole genome shotgun (WGS) entry which is preliminary data.</text>
</comment>
<evidence type="ECO:0000313" key="2">
    <source>
        <dbReference type="Proteomes" id="UP000288051"/>
    </source>
</evidence>
<gene>
    <name evidence="1" type="ORF">CSW37_05660</name>
</gene>
<name>A0A430SFM6_THESC</name>
<evidence type="ECO:0000313" key="1">
    <source>
        <dbReference type="EMBL" id="RTH37908.1"/>
    </source>
</evidence>
<protein>
    <submittedName>
        <fullName evidence="1">Uncharacterized protein</fullName>
    </submittedName>
</protein>
<sequence>MDHSEAWRRWNAWNYVLRAVEQIAPEALEDLARLVPLYREAAPHMDRPGWYIYDWESLEEAIETLEGIPGYEEDFLAKLRDLREALLAWGRKWNLPHPEPLSWALQNFPFWTKAPAFAGKPMWYASPVVDFPSLPPFRPPEFSPPVYGAEKSSWPKIEKGLRQAFESWLRECRALYEEWALPNRELQKHARWWVAHRIKGWSIRTMHQRAREEGLVKGGRVLIEKGSPATISEAINRLDRELNYPAQELSPPAP</sequence>
<proteinExistence type="predicted"/>
<reference evidence="1 2" key="1">
    <citation type="journal article" date="2019" name="Extremophiles">
        <title>Biogeography of thermophiles and predominance of Thermus scotoductus in domestic water heaters.</title>
        <authorList>
            <person name="Wilpiszeski R.L."/>
            <person name="Zhang Z."/>
            <person name="House C.H."/>
        </authorList>
    </citation>
    <scope>NUCLEOTIDE SEQUENCE [LARGE SCALE GENOMIC DNA]</scope>
    <source>
        <strain evidence="1 2">24_S24</strain>
    </source>
</reference>
<accession>A0A430SFM6</accession>
<organism evidence="1 2">
    <name type="scientific">Thermus scotoductus</name>
    <dbReference type="NCBI Taxonomy" id="37636"/>
    <lineage>
        <taxon>Bacteria</taxon>
        <taxon>Thermotogati</taxon>
        <taxon>Deinococcota</taxon>
        <taxon>Deinococci</taxon>
        <taxon>Thermales</taxon>
        <taxon>Thermaceae</taxon>
        <taxon>Thermus</taxon>
    </lineage>
</organism>
<dbReference type="RefSeq" id="WP_126208972.1">
    <property type="nucleotide sequence ID" value="NZ_PELZ01000148.1"/>
</dbReference>
<dbReference type="Proteomes" id="UP000288051">
    <property type="component" value="Unassembled WGS sequence"/>
</dbReference>
<dbReference type="EMBL" id="PELZ01000148">
    <property type="protein sequence ID" value="RTH37908.1"/>
    <property type="molecule type" value="Genomic_DNA"/>
</dbReference>